<dbReference type="SUPFAM" id="SSF54001">
    <property type="entry name" value="Cysteine proteinases"/>
    <property type="match status" value="1"/>
</dbReference>
<evidence type="ECO:0000313" key="4">
    <source>
        <dbReference type="RefSeq" id="XP_039131863.1"/>
    </source>
</evidence>
<dbReference type="InterPro" id="IPR000668">
    <property type="entry name" value="Peptidase_C1A_C"/>
</dbReference>
<dbReference type="Gene3D" id="3.90.70.10">
    <property type="entry name" value="Cysteine proteinases"/>
    <property type="match status" value="1"/>
</dbReference>
<evidence type="ECO:0000259" key="2">
    <source>
        <dbReference type="SMART" id="SM00645"/>
    </source>
</evidence>
<dbReference type="RefSeq" id="XP_039131863.1">
    <property type="nucleotide sequence ID" value="XM_039275929.1"/>
</dbReference>
<comment type="similarity">
    <text evidence="1">Belongs to the peptidase C1 family.</text>
</comment>
<dbReference type="PANTHER" id="PTHR12411">
    <property type="entry name" value="CYSTEINE PROTEASE FAMILY C1-RELATED"/>
    <property type="match status" value="1"/>
</dbReference>
<dbReference type="GO" id="GO:0008234">
    <property type="term" value="F:cysteine-type peptidase activity"/>
    <property type="evidence" value="ECO:0007669"/>
    <property type="project" value="InterPro"/>
</dbReference>
<dbReference type="InterPro" id="IPR013128">
    <property type="entry name" value="Peptidase_C1A"/>
</dbReference>
<protein>
    <submittedName>
        <fullName evidence="4">Cysteine proteinase COT44-like</fullName>
    </submittedName>
</protein>
<dbReference type="InterPro" id="IPR038765">
    <property type="entry name" value="Papain-like_cys_pep_sf"/>
</dbReference>
<proteinExistence type="inferred from homology"/>
<feature type="domain" description="Peptidase C1A papain C-terminal" evidence="2">
    <location>
        <begin position="64"/>
        <end position="177"/>
    </location>
</feature>
<name>A0AB40BY31_DIOCR</name>
<dbReference type="Pfam" id="PF00112">
    <property type="entry name" value="Peptidase_C1"/>
    <property type="match status" value="1"/>
</dbReference>
<accession>A0AB40BY31</accession>
<dbReference type="Proteomes" id="UP001515500">
    <property type="component" value="Chromosome 9"/>
</dbReference>
<reference evidence="4" key="1">
    <citation type="submission" date="2025-08" db="UniProtKB">
        <authorList>
            <consortium name="RefSeq"/>
        </authorList>
    </citation>
    <scope>IDENTIFICATION</scope>
</reference>
<dbReference type="AlphaFoldDB" id="A0AB40BY31"/>
<gene>
    <name evidence="4" type="primary">LOC120268603</name>
</gene>
<dbReference type="GeneID" id="120268603"/>
<evidence type="ECO:0000256" key="1">
    <source>
        <dbReference type="ARBA" id="ARBA00008455"/>
    </source>
</evidence>
<dbReference type="SMART" id="SM00645">
    <property type="entry name" value="Pept_C1"/>
    <property type="match status" value="1"/>
</dbReference>
<dbReference type="GO" id="GO:0006508">
    <property type="term" value="P:proteolysis"/>
    <property type="evidence" value="ECO:0007669"/>
    <property type="project" value="InterPro"/>
</dbReference>
<evidence type="ECO:0000313" key="3">
    <source>
        <dbReference type="Proteomes" id="UP001515500"/>
    </source>
</evidence>
<keyword evidence="3" id="KW-1185">Reference proteome</keyword>
<sequence length="177" mass="20132">MPATTRPLSHSTFANLTNDEYQNTYLGFQRFTGENMGFKKSKSISLMAVKHYLIPLIGERRELLWMSRSKDYVATSSWAFSIIATIEGLNQIVTRNLVSLSGQELVDCARKSCEAWYMDKAFEFIINNGGIDTDKDYPYRAVIHEFVAKKKSCTIDGYESIPKNREDSLKKAVVPPN</sequence>
<organism evidence="3 4">
    <name type="scientific">Dioscorea cayennensis subsp. rotundata</name>
    <name type="common">White Guinea yam</name>
    <name type="synonym">Dioscorea rotundata</name>
    <dbReference type="NCBI Taxonomy" id="55577"/>
    <lineage>
        <taxon>Eukaryota</taxon>
        <taxon>Viridiplantae</taxon>
        <taxon>Streptophyta</taxon>
        <taxon>Embryophyta</taxon>
        <taxon>Tracheophyta</taxon>
        <taxon>Spermatophyta</taxon>
        <taxon>Magnoliopsida</taxon>
        <taxon>Liliopsida</taxon>
        <taxon>Dioscoreales</taxon>
        <taxon>Dioscoreaceae</taxon>
        <taxon>Dioscorea</taxon>
    </lineage>
</organism>